<proteinExistence type="predicted"/>
<comment type="caution">
    <text evidence="1">The sequence shown here is derived from an EMBL/GenBank/DDBJ whole genome shotgun (WGS) entry which is preliminary data.</text>
</comment>
<gene>
    <name evidence="1" type="ORF">BC938DRAFT_484055</name>
</gene>
<protein>
    <submittedName>
        <fullName evidence="1">Uncharacterized protein</fullName>
    </submittedName>
</protein>
<name>A0A433QAT6_9FUNG</name>
<accession>A0A433QAT6</accession>
<organism evidence="1 2">
    <name type="scientific">Jimgerdemannia flammicorona</name>
    <dbReference type="NCBI Taxonomy" id="994334"/>
    <lineage>
        <taxon>Eukaryota</taxon>
        <taxon>Fungi</taxon>
        <taxon>Fungi incertae sedis</taxon>
        <taxon>Mucoromycota</taxon>
        <taxon>Mucoromycotina</taxon>
        <taxon>Endogonomycetes</taxon>
        <taxon>Endogonales</taxon>
        <taxon>Endogonaceae</taxon>
        <taxon>Jimgerdemannia</taxon>
    </lineage>
</organism>
<feature type="non-terminal residue" evidence="1">
    <location>
        <position position="141"/>
    </location>
</feature>
<dbReference type="EMBL" id="RBNJ01009551">
    <property type="protein sequence ID" value="RUS26839.1"/>
    <property type="molecule type" value="Genomic_DNA"/>
</dbReference>
<dbReference type="Proteomes" id="UP000274822">
    <property type="component" value="Unassembled WGS sequence"/>
</dbReference>
<dbReference type="AlphaFoldDB" id="A0A433QAT6"/>
<sequence>MYAPPVPVPVSRGAYIFRVGETVKKIRAGNDVEISRLKDLFSLSYEPRELTDSQDISITKVRNTTGVDVFPSAELEAGETYDIVEPSAQVPSDFNIKGQERRVEVALWLCRALYEDDPGDLKYLVAFSDDELEQSPQLLQQ</sequence>
<keyword evidence="2" id="KW-1185">Reference proteome</keyword>
<evidence type="ECO:0000313" key="2">
    <source>
        <dbReference type="Proteomes" id="UP000274822"/>
    </source>
</evidence>
<evidence type="ECO:0000313" key="1">
    <source>
        <dbReference type="EMBL" id="RUS26839.1"/>
    </source>
</evidence>
<reference evidence="1 2" key="1">
    <citation type="journal article" date="2018" name="New Phytol.">
        <title>Phylogenomics of Endogonaceae and evolution of mycorrhizas within Mucoromycota.</title>
        <authorList>
            <person name="Chang Y."/>
            <person name="Desiro A."/>
            <person name="Na H."/>
            <person name="Sandor L."/>
            <person name="Lipzen A."/>
            <person name="Clum A."/>
            <person name="Barry K."/>
            <person name="Grigoriev I.V."/>
            <person name="Martin F.M."/>
            <person name="Stajich J.E."/>
            <person name="Smith M.E."/>
            <person name="Bonito G."/>
            <person name="Spatafora J.W."/>
        </authorList>
    </citation>
    <scope>NUCLEOTIDE SEQUENCE [LARGE SCALE GENOMIC DNA]</scope>
    <source>
        <strain evidence="1 2">AD002</strain>
    </source>
</reference>